<evidence type="ECO:0000259" key="10">
    <source>
        <dbReference type="PROSITE" id="PS50157"/>
    </source>
</evidence>
<dbReference type="EMBL" id="GG666719">
    <property type="protein sequence ID" value="EEN42565.1"/>
    <property type="molecule type" value="Genomic_DNA"/>
</dbReference>
<dbReference type="InterPro" id="IPR036236">
    <property type="entry name" value="Znf_C2H2_sf"/>
</dbReference>
<dbReference type="FunFam" id="3.30.160.60:FF:004903">
    <property type="match status" value="1"/>
</dbReference>
<evidence type="ECO:0000256" key="4">
    <source>
        <dbReference type="ARBA" id="ARBA00022771"/>
    </source>
</evidence>
<keyword evidence="5" id="KW-0862">Zinc</keyword>
<dbReference type="PANTHER" id="PTHR24392:SF56">
    <property type="entry name" value="ZINC FINGER PROTEIN 510"/>
    <property type="match status" value="1"/>
</dbReference>
<dbReference type="PROSITE" id="PS50157">
    <property type="entry name" value="ZINC_FINGER_C2H2_2"/>
    <property type="match status" value="2"/>
</dbReference>
<keyword evidence="2" id="KW-0479">Metal-binding</keyword>
<keyword evidence="3" id="KW-0677">Repeat</keyword>
<comment type="subcellular location">
    <subcellularLocation>
        <location evidence="1">Nucleus</location>
    </subcellularLocation>
</comment>
<name>C3ZY15_BRAFL</name>
<evidence type="ECO:0000256" key="6">
    <source>
        <dbReference type="ARBA" id="ARBA00023125"/>
    </source>
</evidence>
<dbReference type="InterPro" id="IPR013087">
    <property type="entry name" value="Znf_C2H2_type"/>
</dbReference>
<evidence type="ECO:0000256" key="2">
    <source>
        <dbReference type="ARBA" id="ARBA00022723"/>
    </source>
</evidence>
<feature type="compositionally biased region" description="Polar residues" evidence="9">
    <location>
        <begin position="148"/>
        <end position="166"/>
    </location>
</feature>
<proteinExistence type="predicted"/>
<gene>
    <name evidence="11" type="ORF">BRAFLDRAFT_106337</name>
</gene>
<evidence type="ECO:0000256" key="9">
    <source>
        <dbReference type="SAM" id="MobiDB-lite"/>
    </source>
</evidence>
<feature type="region of interest" description="Disordered" evidence="9">
    <location>
        <begin position="133"/>
        <end position="201"/>
    </location>
</feature>
<protein>
    <recommendedName>
        <fullName evidence="10">C2H2-type domain-containing protein</fullName>
    </recommendedName>
</protein>
<evidence type="ECO:0000313" key="11">
    <source>
        <dbReference type="EMBL" id="EEN42565.1"/>
    </source>
</evidence>
<dbReference type="PANTHER" id="PTHR24392">
    <property type="entry name" value="ZINC FINGER PROTEIN"/>
    <property type="match status" value="1"/>
</dbReference>
<keyword evidence="4 8" id="KW-0863">Zinc-finger</keyword>
<dbReference type="GO" id="GO:0008270">
    <property type="term" value="F:zinc ion binding"/>
    <property type="evidence" value="ECO:0007669"/>
    <property type="project" value="UniProtKB-KW"/>
</dbReference>
<dbReference type="SUPFAM" id="SSF57667">
    <property type="entry name" value="beta-beta-alpha zinc fingers"/>
    <property type="match status" value="1"/>
</dbReference>
<evidence type="ECO:0000256" key="8">
    <source>
        <dbReference type="PROSITE-ProRule" id="PRU00042"/>
    </source>
</evidence>
<dbReference type="GO" id="GO:0005634">
    <property type="term" value="C:nucleus"/>
    <property type="evidence" value="ECO:0007669"/>
    <property type="project" value="UniProtKB-SubCell"/>
</dbReference>
<feature type="domain" description="C2H2-type" evidence="10">
    <location>
        <begin position="85"/>
        <end position="108"/>
    </location>
</feature>
<keyword evidence="7" id="KW-0539">Nucleus</keyword>
<organism>
    <name type="scientific">Branchiostoma floridae</name>
    <name type="common">Florida lancelet</name>
    <name type="synonym">Amphioxus</name>
    <dbReference type="NCBI Taxonomy" id="7739"/>
    <lineage>
        <taxon>Eukaryota</taxon>
        <taxon>Metazoa</taxon>
        <taxon>Chordata</taxon>
        <taxon>Cephalochordata</taxon>
        <taxon>Leptocardii</taxon>
        <taxon>Amphioxiformes</taxon>
        <taxon>Branchiostomatidae</taxon>
        <taxon>Branchiostoma</taxon>
    </lineage>
</organism>
<dbReference type="eggNOG" id="KOG1721">
    <property type="taxonomic scope" value="Eukaryota"/>
</dbReference>
<evidence type="ECO:0000256" key="7">
    <source>
        <dbReference type="ARBA" id="ARBA00023242"/>
    </source>
</evidence>
<dbReference type="Gene3D" id="3.30.160.60">
    <property type="entry name" value="Classic Zinc Finger"/>
    <property type="match status" value="2"/>
</dbReference>
<dbReference type="GO" id="GO:0003677">
    <property type="term" value="F:DNA binding"/>
    <property type="evidence" value="ECO:0007669"/>
    <property type="project" value="UniProtKB-KW"/>
</dbReference>
<accession>C3ZY15</accession>
<evidence type="ECO:0000256" key="1">
    <source>
        <dbReference type="ARBA" id="ARBA00004123"/>
    </source>
</evidence>
<evidence type="ECO:0000256" key="5">
    <source>
        <dbReference type="ARBA" id="ARBA00022833"/>
    </source>
</evidence>
<feature type="domain" description="C2H2-type" evidence="10">
    <location>
        <begin position="114"/>
        <end position="141"/>
    </location>
</feature>
<keyword evidence="6" id="KW-0238">DNA-binding</keyword>
<dbReference type="SMART" id="SM00355">
    <property type="entry name" value="ZnF_C2H2"/>
    <property type="match status" value="2"/>
</dbReference>
<evidence type="ECO:0000256" key="3">
    <source>
        <dbReference type="ARBA" id="ARBA00022737"/>
    </source>
</evidence>
<sequence>MKVRPSFNVRHWLLRSSHLLRCRGVPRGFGCSFAARSLLTRPLCQQLTQIPVHTAFIRRGWSGSSASMKHHLNDHIRTHTGEKPFSCRMCDYRAAFRSNLAQHMKKVHKVVDKFRCTKCSYTTICKQRLDNHLKQHDRKDEQRRKAKQQTTSDSDAPTSSETNTYDTVAPEVDACVDVPTPVLETSQDSENHSENQMSTDS</sequence>
<dbReference type="InParanoid" id="C3ZY15"/>
<reference evidence="11" key="1">
    <citation type="journal article" date="2008" name="Nature">
        <title>The amphioxus genome and the evolution of the chordate karyotype.</title>
        <authorList>
            <consortium name="US DOE Joint Genome Institute (JGI-PGF)"/>
            <person name="Putnam N.H."/>
            <person name="Butts T."/>
            <person name="Ferrier D.E.K."/>
            <person name="Furlong R.F."/>
            <person name="Hellsten U."/>
            <person name="Kawashima T."/>
            <person name="Robinson-Rechavi M."/>
            <person name="Shoguchi E."/>
            <person name="Terry A."/>
            <person name="Yu J.-K."/>
            <person name="Benito-Gutierrez E.L."/>
            <person name="Dubchak I."/>
            <person name="Garcia-Fernandez J."/>
            <person name="Gibson-Brown J.J."/>
            <person name="Grigoriev I.V."/>
            <person name="Horton A.C."/>
            <person name="de Jong P.J."/>
            <person name="Jurka J."/>
            <person name="Kapitonov V.V."/>
            <person name="Kohara Y."/>
            <person name="Kuroki Y."/>
            <person name="Lindquist E."/>
            <person name="Lucas S."/>
            <person name="Osoegawa K."/>
            <person name="Pennacchio L.A."/>
            <person name="Salamov A.A."/>
            <person name="Satou Y."/>
            <person name="Sauka-Spengler T."/>
            <person name="Schmutz J."/>
            <person name="Shin-I T."/>
            <person name="Toyoda A."/>
            <person name="Bronner-Fraser M."/>
            <person name="Fujiyama A."/>
            <person name="Holland L.Z."/>
            <person name="Holland P.W.H."/>
            <person name="Satoh N."/>
            <person name="Rokhsar D.S."/>
        </authorList>
    </citation>
    <scope>NUCLEOTIDE SEQUENCE [LARGE SCALE GENOMIC DNA]</scope>
    <source>
        <strain evidence="11">S238N-H82</strain>
        <tissue evidence="11">Testes</tissue>
    </source>
</reference>
<dbReference type="AlphaFoldDB" id="C3ZY15"/>
<feature type="compositionally biased region" description="Basic and acidic residues" evidence="9">
    <location>
        <begin position="133"/>
        <end position="143"/>
    </location>
</feature>
<feature type="compositionally biased region" description="Polar residues" evidence="9">
    <location>
        <begin position="183"/>
        <end position="201"/>
    </location>
</feature>